<feature type="compositionally biased region" description="Pro residues" evidence="1">
    <location>
        <begin position="87"/>
        <end position="105"/>
    </location>
</feature>
<feature type="region of interest" description="Disordered" evidence="1">
    <location>
        <begin position="583"/>
        <end position="728"/>
    </location>
</feature>
<keyword evidence="2" id="KW-0732">Signal</keyword>
<proteinExistence type="predicted"/>
<dbReference type="PANTHER" id="PTHR39072:SF3">
    <property type="entry name" value="RE48511P"/>
    <property type="match status" value="1"/>
</dbReference>
<feature type="chain" id="PRO_5043400222" evidence="2">
    <location>
        <begin position="19"/>
        <end position="1171"/>
    </location>
</feature>
<feature type="region of interest" description="Disordered" evidence="1">
    <location>
        <begin position="83"/>
        <end position="107"/>
    </location>
</feature>
<accession>A0A6I8U5T8</accession>
<organism evidence="3 4">
    <name type="scientific">Aedes aegypti</name>
    <name type="common">Yellowfever mosquito</name>
    <name type="synonym">Culex aegypti</name>
    <dbReference type="NCBI Taxonomy" id="7159"/>
    <lineage>
        <taxon>Eukaryota</taxon>
        <taxon>Metazoa</taxon>
        <taxon>Ecdysozoa</taxon>
        <taxon>Arthropoda</taxon>
        <taxon>Hexapoda</taxon>
        <taxon>Insecta</taxon>
        <taxon>Pterygota</taxon>
        <taxon>Neoptera</taxon>
        <taxon>Endopterygota</taxon>
        <taxon>Diptera</taxon>
        <taxon>Nematocera</taxon>
        <taxon>Culicoidea</taxon>
        <taxon>Culicidae</taxon>
        <taxon>Culicinae</taxon>
        <taxon>Aedini</taxon>
        <taxon>Aedes</taxon>
        <taxon>Stegomyia</taxon>
    </lineage>
</organism>
<feature type="compositionally biased region" description="Basic and acidic residues" evidence="1">
    <location>
        <begin position="501"/>
        <end position="516"/>
    </location>
</feature>
<evidence type="ECO:0000313" key="4">
    <source>
        <dbReference type="Proteomes" id="UP000008820"/>
    </source>
</evidence>
<sequence>MGLRRELVLCVLINALFAQSAVYTPGNAPVYNPNAEVPAIVPTQVNNPGYLVTQTVYGFLDFTTTIGNTVMIFSPQSSAAVVTEPPKTTPAPPPVIETSPPPTTPSAPIIEEIKPSKTVILPVQPKEKVSIVQVIAETPKPFVVKPNTPVKFVPKVVTPVKAKPVSKPKPKVSIVEVTPVKAEPEPEVVVEEKKAEPKIQVVKPQAPIIKVVAAKVEVTTEKEVITPEPEVVHEGEEDEEEDHEEEDESEQVEEEHVEETIKEETPEEEEHDEEDHEEVEEQSKPVLVEAPKAKATEEPTVEAHQHKEHSPIEFSNITEENEADHEDAHEDEEDEDDEPAPVLQIGNNIAPEPEYDFLSRQPSEFVEETYRVVNLKPTPTSSASSAPTARAKPKRGNAAAANAAPVNAKPASGPKVQPTPTLRILKTAAPNPNKTPRYNPELASIITPSHSSQALEDTGLPLENLFANQPSSSLVRPSRRLSGPGAGLNGGAFKNRLKNRIGKDDSNNDLQERSDTVEEPVGPPASAQPSFGNGKKTNRYRNTQTVKPNHVVKNTRFNRFSSSSVELATVSVFSETTTAPAYANRRNKASRNSFKPSSTISSSAQSSSSSSYSAAQQDNRRSFKPNLRPTPPEGESGTTSTSLYKFKLNRSPGRWQYKSPPKPTVNIRKQPGGGTKKPNDGVENLTTAPISDTSVQYNDISQNPDHSEKVDTDADLDQSGSVNGNVLNDAENDNQIERRYPVETIKVEISTPVDFKDTYYEIATIKSPYTFQVGTVKNTRYITVTSTFEKVLEQETATITPSLTEPLTENILATTSHIDKESNLLDSSIATLPAIALSGDTETPPLETLTETFSTTQVMLKTHILPVIRDGTDTTSYTLIQTYHVTRLVTATKTLPPMEIYQFVPSKTLNEFNSRLDEAGSELHLELEFGDENDEDDDKPKRERLPSDLDLSSIGSDFDLSEVDKTNIPENIRPKKKISSHKEANKVTTEAPVTTPSLTPEQIQQLALLRLLNPAAAAQIPSVITSSKPVVSLETVYESHVLPIINGQNTIFSTISRPIGTLTKTNYEVVTTTLPALPIPPIPQLNPFQQQPQVTVQSTPVVTNVIVTETNSKVLKLTFGAKTAYTTLYSTTVVPTQLTTYVTQSVPVVQPTAAAFPGYFPAPYAPFPYVG</sequence>
<feature type="compositionally biased region" description="Acidic residues" evidence="1">
    <location>
        <begin position="319"/>
        <end position="339"/>
    </location>
</feature>
<feature type="compositionally biased region" description="Polar residues" evidence="1">
    <location>
        <begin position="684"/>
        <end position="704"/>
    </location>
</feature>
<gene>
    <name evidence="3" type="primary">5567474</name>
</gene>
<evidence type="ECO:0000256" key="2">
    <source>
        <dbReference type="SAM" id="SignalP"/>
    </source>
</evidence>
<feature type="region of interest" description="Disordered" evidence="1">
    <location>
        <begin position="470"/>
        <end position="554"/>
    </location>
</feature>
<evidence type="ECO:0000313" key="3">
    <source>
        <dbReference type="EnsemblMetazoa" id="AAEL027732-PA"/>
    </source>
</evidence>
<feature type="compositionally biased region" description="Basic and acidic residues" evidence="1">
    <location>
        <begin position="291"/>
        <end position="311"/>
    </location>
</feature>
<feature type="compositionally biased region" description="Low complexity" evidence="1">
    <location>
        <begin position="470"/>
        <end position="482"/>
    </location>
</feature>
<feature type="region of interest" description="Disordered" evidence="1">
    <location>
        <begin position="977"/>
        <end position="996"/>
    </location>
</feature>
<dbReference type="AlphaFoldDB" id="A0A6I8U5T8"/>
<feature type="compositionally biased region" description="Low complexity" evidence="1">
    <location>
        <begin position="376"/>
        <end position="411"/>
    </location>
</feature>
<feature type="compositionally biased region" description="Basic and acidic residues" evidence="1">
    <location>
        <begin position="223"/>
        <end position="234"/>
    </location>
</feature>
<feature type="region of interest" description="Disordered" evidence="1">
    <location>
        <begin position="375"/>
        <end position="418"/>
    </location>
</feature>
<dbReference type="EnsemblMetazoa" id="AAEL027732-RA">
    <property type="protein sequence ID" value="AAEL027732-PA"/>
    <property type="gene ID" value="AAEL027732"/>
</dbReference>
<reference evidence="3 4" key="1">
    <citation type="submission" date="2017-06" db="EMBL/GenBank/DDBJ databases">
        <title>Aedes aegypti genome working group (AGWG) sequencing and assembly.</title>
        <authorList>
            <consortium name="Aedes aegypti Genome Working Group (AGWG)"/>
            <person name="Matthews B.J."/>
        </authorList>
    </citation>
    <scope>NUCLEOTIDE SEQUENCE [LARGE SCALE GENOMIC DNA]</scope>
    <source>
        <strain evidence="3 4">LVP_AGWG</strain>
    </source>
</reference>
<feature type="region of interest" description="Disordered" evidence="1">
    <location>
        <begin position="223"/>
        <end position="355"/>
    </location>
</feature>
<name>A0A6I8U5T8_AEDAE</name>
<dbReference type="OrthoDB" id="6430068at2759"/>
<dbReference type="Proteomes" id="UP000008820">
    <property type="component" value="Chromosome 3"/>
</dbReference>
<feature type="compositionally biased region" description="Acidic residues" evidence="1">
    <location>
        <begin position="235"/>
        <end position="257"/>
    </location>
</feature>
<feature type="compositionally biased region" description="Acidic residues" evidence="1">
    <location>
        <begin position="928"/>
        <end position="937"/>
    </location>
</feature>
<evidence type="ECO:0000256" key="1">
    <source>
        <dbReference type="SAM" id="MobiDB-lite"/>
    </source>
</evidence>
<feature type="compositionally biased region" description="Basic and acidic residues" evidence="1">
    <location>
        <begin position="938"/>
        <end position="947"/>
    </location>
</feature>
<feature type="region of interest" description="Disordered" evidence="1">
    <location>
        <begin position="926"/>
        <end position="950"/>
    </location>
</feature>
<feature type="compositionally biased region" description="Acidic residues" evidence="1">
    <location>
        <begin position="265"/>
        <end position="280"/>
    </location>
</feature>
<reference evidence="3" key="2">
    <citation type="submission" date="2020-05" db="UniProtKB">
        <authorList>
            <consortium name="EnsemblMetazoa"/>
        </authorList>
    </citation>
    <scope>IDENTIFICATION</scope>
    <source>
        <strain evidence="3">LVP_AGWG</strain>
    </source>
</reference>
<dbReference type="PANTHER" id="PTHR39072">
    <property type="entry name" value="RE48511P"/>
    <property type="match status" value="1"/>
</dbReference>
<protein>
    <submittedName>
        <fullName evidence="3">Uncharacterized protein</fullName>
    </submittedName>
</protein>
<keyword evidence="4" id="KW-1185">Reference proteome</keyword>
<feature type="compositionally biased region" description="Polar residues" evidence="1">
    <location>
        <begin position="986"/>
        <end position="996"/>
    </location>
</feature>
<feature type="compositionally biased region" description="Low complexity" evidence="1">
    <location>
        <begin position="597"/>
        <end position="617"/>
    </location>
</feature>
<feature type="signal peptide" evidence="2">
    <location>
        <begin position="1"/>
        <end position="18"/>
    </location>
</feature>